<organism evidence="1 2">
    <name type="scientific">Rhododendron molle</name>
    <name type="common">Chinese azalea</name>
    <name type="synonym">Azalea mollis</name>
    <dbReference type="NCBI Taxonomy" id="49168"/>
    <lineage>
        <taxon>Eukaryota</taxon>
        <taxon>Viridiplantae</taxon>
        <taxon>Streptophyta</taxon>
        <taxon>Embryophyta</taxon>
        <taxon>Tracheophyta</taxon>
        <taxon>Spermatophyta</taxon>
        <taxon>Magnoliopsida</taxon>
        <taxon>eudicotyledons</taxon>
        <taxon>Gunneridae</taxon>
        <taxon>Pentapetalae</taxon>
        <taxon>asterids</taxon>
        <taxon>Ericales</taxon>
        <taxon>Ericaceae</taxon>
        <taxon>Ericoideae</taxon>
        <taxon>Rhodoreae</taxon>
        <taxon>Rhododendron</taxon>
    </lineage>
</organism>
<evidence type="ECO:0000313" key="1">
    <source>
        <dbReference type="EMBL" id="KAI8563841.1"/>
    </source>
</evidence>
<dbReference type="Proteomes" id="UP001062846">
    <property type="component" value="Chromosome 3"/>
</dbReference>
<keyword evidence="2" id="KW-1185">Reference proteome</keyword>
<evidence type="ECO:0000313" key="2">
    <source>
        <dbReference type="Proteomes" id="UP001062846"/>
    </source>
</evidence>
<protein>
    <submittedName>
        <fullName evidence="1">Uncharacterized protein</fullName>
    </submittedName>
</protein>
<proteinExistence type="predicted"/>
<accession>A0ACC0PFB8</accession>
<reference evidence="1" key="1">
    <citation type="submission" date="2022-02" db="EMBL/GenBank/DDBJ databases">
        <title>Plant Genome Project.</title>
        <authorList>
            <person name="Zhang R.-G."/>
        </authorList>
    </citation>
    <scope>NUCLEOTIDE SEQUENCE</scope>
    <source>
        <strain evidence="1">AT1</strain>
    </source>
</reference>
<dbReference type="EMBL" id="CM046390">
    <property type="protein sequence ID" value="KAI8563841.1"/>
    <property type="molecule type" value="Genomic_DNA"/>
</dbReference>
<comment type="caution">
    <text evidence="1">The sequence shown here is derived from an EMBL/GenBank/DDBJ whole genome shotgun (WGS) entry which is preliminary data.</text>
</comment>
<gene>
    <name evidence="1" type="ORF">RHMOL_Rhmol03G0140600</name>
</gene>
<sequence>MVVELSSDSSSSLASSLIEIPKDILEAVRIRAFYQTPIDHIEPVDPSSAPREVTSFDPQEIELPVNSYRIITSIIKLRRQFNLTFGLEELFRVYLVGVSRENARYYLSSRMGYDMFLIDHLPDSEEWASIYVSVSENFMFGPRESIDTVTTVQFETGTLAEGVVQELRERAVQARITIAYAIPVMS</sequence>
<name>A0ACC0PFB8_RHOML</name>